<comment type="caution">
    <text evidence="2">The sequence shown here is derived from an EMBL/GenBank/DDBJ whole genome shotgun (WGS) entry which is preliminary data.</text>
</comment>
<feature type="domain" description="YjiS-like" evidence="1">
    <location>
        <begin position="35"/>
        <end position="72"/>
    </location>
</feature>
<evidence type="ECO:0000259" key="1">
    <source>
        <dbReference type="Pfam" id="PF06568"/>
    </source>
</evidence>
<organism evidence="2 3">
    <name type="scientific">Paracoccus denitrificans</name>
    <dbReference type="NCBI Taxonomy" id="266"/>
    <lineage>
        <taxon>Bacteria</taxon>
        <taxon>Pseudomonadati</taxon>
        <taxon>Pseudomonadota</taxon>
        <taxon>Alphaproteobacteria</taxon>
        <taxon>Rhodobacterales</taxon>
        <taxon>Paracoccaceae</taxon>
        <taxon>Paracoccus</taxon>
    </lineage>
</organism>
<dbReference type="InterPro" id="IPR009506">
    <property type="entry name" value="YjiS-like"/>
</dbReference>
<accession>A0A533IC14</accession>
<proteinExistence type="predicted"/>
<sequence length="103" mass="11806">MRVEPCVAVKGRDEMTMTPIELPAMAQFRTPVLRLFQRIAAWRAKRRQLKLERATRIELAGLSDHIRHDIGLDSGVSRDVAHGNGRSLDHNQRPDIVINEWGR</sequence>
<dbReference type="Pfam" id="PF06568">
    <property type="entry name" value="YjiS-like"/>
    <property type="match status" value="1"/>
</dbReference>
<dbReference type="AlphaFoldDB" id="A0A533IC14"/>
<evidence type="ECO:0000313" key="2">
    <source>
        <dbReference type="EMBL" id="TKW68673.1"/>
    </source>
</evidence>
<protein>
    <submittedName>
        <fullName evidence="2">DUF1127 domain-containing protein</fullName>
    </submittedName>
</protein>
<gene>
    <name evidence="2" type="ORF">DI616_01370</name>
</gene>
<name>A0A533IC14_PARDE</name>
<dbReference type="Proteomes" id="UP000315344">
    <property type="component" value="Unassembled WGS sequence"/>
</dbReference>
<evidence type="ECO:0000313" key="3">
    <source>
        <dbReference type="Proteomes" id="UP000315344"/>
    </source>
</evidence>
<reference evidence="2 3" key="1">
    <citation type="journal article" date="2017" name="Nat. Commun.">
        <title>In situ click chemistry generation of cyclooxygenase-2 inhibitors.</title>
        <authorList>
            <person name="Bhardwaj A."/>
            <person name="Kaur J."/>
            <person name="Wuest M."/>
            <person name="Wuest F."/>
        </authorList>
    </citation>
    <scope>NUCLEOTIDE SEQUENCE [LARGE SCALE GENOMIC DNA]</scope>
    <source>
        <strain evidence="2">S2_012_000_R3_94</strain>
    </source>
</reference>
<dbReference type="EMBL" id="VAFL01000001">
    <property type="protein sequence ID" value="TKW68673.1"/>
    <property type="molecule type" value="Genomic_DNA"/>
</dbReference>